<gene>
    <name evidence="2" type="ORF">D7V20_10125</name>
</gene>
<dbReference type="SUPFAM" id="SSF51419">
    <property type="entry name" value="PLP-binding barrel"/>
    <property type="match status" value="1"/>
</dbReference>
<dbReference type="OrthoDB" id="339576at2"/>
<reference evidence="2 3" key="1">
    <citation type="submission" date="2018-09" db="EMBL/GenBank/DDBJ databases">
        <title>The draft genome of Acinetobacter spp. strains.</title>
        <authorList>
            <person name="Qin J."/>
            <person name="Feng Y."/>
            <person name="Zong Z."/>
        </authorList>
    </citation>
    <scope>NUCLEOTIDE SEQUENCE [LARGE SCALE GENOMIC DNA]</scope>
    <source>
        <strain evidence="2 3">WCHAc060115</strain>
    </source>
</reference>
<evidence type="ECO:0000259" key="1">
    <source>
        <dbReference type="Pfam" id="PF01168"/>
    </source>
</evidence>
<keyword evidence="3" id="KW-1185">Reference proteome</keyword>
<sequence length="386" mass="44656">MDDFFEQLNRDLKQQDCAFPRLVIDDQAFEQNLQYVVSQFQSAPHVQARIVVKSLASLELLKRISQKLATQRFMVFHLPQLLPILENFSEADVLLGKPMPVGSLEYFYSHHQHWQDSNIQWLVDTPQRLHQYLEVAKQRSLKLKINLEIDVGLHRGGINSLQTLSDILKTIRLHPEYLQFSGLMGYDAHVTKLPSIIKNAKNAYQESQAVYQQCITLIQQHFPDLWSNDLCLNGGGSLSFNFHVKHSVCNDLSFGSMLLKPSDFDSEYLTELTAALWIATPVLKVLPYTQLPGLSVLNKLPHRYQALFIYGGYWMADYIYPKGIRPHLLYGRSSNQEMVNVPKNTKIDVDDYVFLRPTQSEAIISQFSTLYCYKDQTFETWKTFRE</sequence>
<dbReference type="InterPro" id="IPR051466">
    <property type="entry name" value="D-amino_acid_metab_enzyme"/>
</dbReference>
<name>A0A3A8F8W7_9GAMM</name>
<protein>
    <submittedName>
        <fullName evidence="2">Alanine racemase</fullName>
    </submittedName>
</protein>
<dbReference type="InterPro" id="IPR029066">
    <property type="entry name" value="PLP-binding_barrel"/>
</dbReference>
<organism evidence="2 3">
    <name type="scientific">Acinetobacter rongchengensis</name>
    <dbReference type="NCBI Taxonomy" id="2419601"/>
    <lineage>
        <taxon>Bacteria</taxon>
        <taxon>Pseudomonadati</taxon>
        <taxon>Pseudomonadota</taxon>
        <taxon>Gammaproteobacteria</taxon>
        <taxon>Moraxellales</taxon>
        <taxon>Moraxellaceae</taxon>
        <taxon>Acinetobacter</taxon>
    </lineage>
</organism>
<comment type="caution">
    <text evidence="2">The sequence shown here is derived from an EMBL/GenBank/DDBJ whole genome shotgun (WGS) entry which is preliminary data.</text>
</comment>
<dbReference type="RefSeq" id="WP_120384169.1">
    <property type="nucleotide sequence ID" value="NZ_RAXT01000018.1"/>
</dbReference>
<proteinExistence type="predicted"/>
<dbReference type="AlphaFoldDB" id="A0A3A8F8W7"/>
<accession>A0A3A8F8W7</accession>
<dbReference type="InterPro" id="IPR001608">
    <property type="entry name" value="Ala_racemase_N"/>
</dbReference>
<dbReference type="GO" id="GO:0008721">
    <property type="term" value="F:D-serine ammonia-lyase activity"/>
    <property type="evidence" value="ECO:0007669"/>
    <property type="project" value="TreeGrafter"/>
</dbReference>
<evidence type="ECO:0000313" key="2">
    <source>
        <dbReference type="EMBL" id="RKG37611.1"/>
    </source>
</evidence>
<dbReference type="Proteomes" id="UP000280405">
    <property type="component" value="Unassembled WGS sequence"/>
</dbReference>
<evidence type="ECO:0000313" key="3">
    <source>
        <dbReference type="Proteomes" id="UP000280405"/>
    </source>
</evidence>
<dbReference type="EMBL" id="RAXT01000018">
    <property type="protein sequence ID" value="RKG37611.1"/>
    <property type="molecule type" value="Genomic_DNA"/>
</dbReference>
<dbReference type="PANTHER" id="PTHR28004">
    <property type="entry name" value="ZGC:162816-RELATED"/>
    <property type="match status" value="1"/>
</dbReference>
<dbReference type="GO" id="GO:0036088">
    <property type="term" value="P:D-serine catabolic process"/>
    <property type="evidence" value="ECO:0007669"/>
    <property type="project" value="TreeGrafter"/>
</dbReference>
<dbReference type="PANTHER" id="PTHR28004:SF2">
    <property type="entry name" value="D-SERINE DEHYDRATASE"/>
    <property type="match status" value="1"/>
</dbReference>
<dbReference type="Gene3D" id="3.20.20.10">
    <property type="entry name" value="Alanine racemase"/>
    <property type="match status" value="1"/>
</dbReference>
<dbReference type="Pfam" id="PF01168">
    <property type="entry name" value="Ala_racemase_N"/>
    <property type="match status" value="1"/>
</dbReference>
<feature type="domain" description="Alanine racemase N-terminal" evidence="1">
    <location>
        <begin position="24"/>
        <end position="218"/>
    </location>
</feature>